<dbReference type="AlphaFoldDB" id="A0A1A9VGZ2"/>
<dbReference type="Pfam" id="PF14949">
    <property type="entry name" value="ARF7EP_C"/>
    <property type="match status" value="1"/>
</dbReference>
<keyword evidence="3" id="KW-1185">Reference proteome</keyword>
<feature type="domain" description="ARF7 effector protein C-terminal" evidence="1">
    <location>
        <begin position="43"/>
        <end position="97"/>
    </location>
</feature>
<dbReference type="Proteomes" id="UP000078200">
    <property type="component" value="Unassembled WGS sequence"/>
</dbReference>
<evidence type="ECO:0000259" key="1">
    <source>
        <dbReference type="Pfam" id="PF14949"/>
    </source>
</evidence>
<organism evidence="2 3">
    <name type="scientific">Glossina austeni</name>
    <name type="common">Savannah tsetse fly</name>
    <dbReference type="NCBI Taxonomy" id="7395"/>
    <lineage>
        <taxon>Eukaryota</taxon>
        <taxon>Metazoa</taxon>
        <taxon>Ecdysozoa</taxon>
        <taxon>Arthropoda</taxon>
        <taxon>Hexapoda</taxon>
        <taxon>Insecta</taxon>
        <taxon>Pterygota</taxon>
        <taxon>Neoptera</taxon>
        <taxon>Endopterygota</taxon>
        <taxon>Diptera</taxon>
        <taxon>Brachycera</taxon>
        <taxon>Muscomorpha</taxon>
        <taxon>Hippoboscoidea</taxon>
        <taxon>Glossinidae</taxon>
        <taxon>Glossina</taxon>
    </lineage>
</organism>
<dbReference type="InterPro" id="IPR029264">
    <property type="entry name" value="ARF7EP_C"/>
</dbReference>
<reference evidence="2" key="1">
    <citation type="submission" date="2020-05" db="UniProtKB">
        <authorList>
            <consortium name="EnsemblMetazoa"/>
        </authorList>
    </citation>
    <scope>IDENTIFICATION</scope>
    <source>
        <strain evidence="2">TTRI</strain>
    </source>
</reference>
<proteinExistence type="predicted"/>
<evidence type="ECO:0000313" key="3">
    <source>
        <dbReference type="Proteomes" id="UP000078200"/>
    </source>
</evidence>
<accession>A0A1A9VGZ2</accession>
<name>A0A1A9VGZ2_GLOAU</name>
<evidence type="ECO:0000313" key="2">
    <source>
        <dbReference type="EnsemblMetazoa" id="GAUT036873-PA"/>
    </source>
</evidence>
<dbReference type="STRING" id="7395.A0A1A9VGZ2"/>
<dbReference type="EnsemblMetazoa" id="GAUT036873-RA">
    <property type="protein sequence ID" value="GAUT036873-PA"/>
    <property type="gene ID" value="GAUT036873"/>
</dbReference>
<protein>
    <submittedName>
        <fullName evidence="2">ARF7EP_C domain-containing protein</fullName>
    </submittedName>
</protein>
<sequence>MECDHIKLSSSAESIGSNISSQPVVLLIKLEDEGHDFGTQKCKGRKRELYGNNCPMVPDKDICDCTREKCPGCWSECIKCGSTKCGLECRINRKKSCNKPRCEMLYICIPIHSDR</sequence>
<dbReference type="VEuPathDB" id="VectorBase:GAUT036873"/>